<accession>A0A9D2KLU8</accession>
<proteinExistence type="predicted"/>
<feature type="region of interest" description="Disordered" evidence="1">
    <location>
        <begin position="160"/>
        <end position="186"/>
    </location>
</feature>
<organism evidence="2 3">
    <name type="scientific">Candidatus Lachnoclostridium stercoravium</name>
    <dbReference type="NCBI Taxonomy" id="2838633"/>
    <lineage>
        <taxon>Bacteria</taxon>
        <taxon>Bacillati</taxon>
        <taxon>Bacillota</taxon>
        <taxon>Clostridia</taxon>
        <taxon>Lachnospirales</taxon>
        <taxon>Lachnospiraceae</taxon>
    </lineage>
</organism>
<evidence type="ECO:0000313" key="2">
    <source>
        <dbReference type="EMBL" id="HJA70672.1"/>
    </source>
</evidence>
<sequence length="186" mass="20538">MNLKNIFCMLGCAAFLCGCTQSNIVTPGEGSSDPDMTIRTNVTVDWDQVRDDLNDDYVNTDEYPYGVEIDVNADEGDAYVMVTVADDTTQEEALEYATTLIGACNDAVASQDMEYAMSDEGYYGGYAETHNIWIQVMPESTKDDESTWLVDDVIIAGDQEPVSPEGWLSKMGTTDLQKPDMTETEE</sequence>
<name>A0A9D2KLU8_9FIRM</name>
<protein>
    <recommendedName>
        <fullName evidence="4">Lipoprotein</fullName>
    </recommendedName>
</protein>
<dbReference type="EMBL" id="DWZA01000031">
    <property type="protein sequence ID" value="HJA70672.1"/>
    <property type="molecule type" value="Genomic_DNA"/>
</dbReference>
<evidence type="ECO:0000256" key="1">
    <source>
        <dbReference type="SAM" id="MobiDB-lite"/>
    </source>
</evidence>
<comment type="caution">
    <text evidence="2">The sequence shown here is derived from an EMBL/GenBank/DDBJ whole genome shotgun (WGS) entry which is preliminary data.</text>
</comment>
<reference evidence="2" key="1">
    <citation type="journal article" date="2021" name="PeerJ">
        <title>Extensive microbial diversity within the chicken gut microbiome revealed by metagenomics and culture.</title>
        <authorList>
            <person name="Gilroy R."/>
            <person name="Ravi A."/>
            <person name="Getino M."/>
            <person name="Pursley I."/>
            <person name="Horton D.L."/>
            <person name="Alikhan N.F."/>
            <person name="Baker D."/>
            <person name="Gharbi K."/>
            <person name="Hall N."/>
            <person name="Watson M."/>
            <person name="Adriaenssens E.M."/>
            <person name="Foster-Nyarko E."/>
            <person name="Jarju S."/>
            <person name="Secka A."/>
            <person name="Antonio M."/>
            <person name="Oren A."/>
            <person name="Chaudhuri R.R."/>
            <person name="La Ragione R."/>
            <person name="Hildebrand F."/>
            <person name="Pallen M.J."/>
        </authorList>
    </citation>
    <scope>NUCLEOTIDE SEQUENCE</scope>
    <source>
        <strain evidence="2">CHK178-16964</strain>
    </source>
</reference>
<dbReference type="PROSITE" id="PS51257">
    <property type="entry name" value="PROKAR_LIPOPROTEIN"/>
    <property type="match status" value="1"/>
</dbReference>
<gene>
    <name evidence="2" type="ORF">IAA07_03705</name>
</gene>
<feature type="compositionally biased region" description="Basic and acidic residues" evidence="1">
    <location>
        <begin position="177"/>
        <end position="186"/>
    </location>
</feature>
<evidence type="ECO:0000313" key="3">
    <source>
        <dbReference type="Proteomes" id="UP000823900"/>
    </source>
</evidence>
<dbReference type="AlphaFoldDB" id="A0A9D2KLU8"/>
<dbReference type="Proteomes" id="UP000823900">
    <property type="component" value="Unassembled WGS sequence"/>
</dbReference>
<reference evidence="2" key="2">
    <citation type="submission" date="2021-04" db="EMBL/GenBank/DDBJ databases">
        <authorList>
            <person name="Gilroy R."/>
        </authorList>
    </citation>
    <scope>NUCLEOTIDE SEQUENCE</scope>
    <source>
        <strain evidence="2">CHK178-16964</strain>
    </source>
</reference>
<evidence type="ECO:0008006" key="4">
    <source>
        <dbReference type="Google" id="ProtNLM"/>
    </source>
</evidence>